<evidence type="ECO:0000313" key="3">
    <source>
        <dbReference type="EMBL" id="RZS61012.1"/>
    </source>
</evidence>
<dbReference type="InterPro" id="IPR050490">
    <property type="entry name" value="Bact_solute-bd_prot1"/>
</dbReference>
<feature type="signal peptide" evidence="2">
    <location>
        <begin position="1"/>
        <end position="24"/>
    </location>
</feature>
<sequence length="542" mass="56918">MPAIAPTFLSRRGFLALSGATALAAGLAACGSSPSATGRVSNAKDVLLPRFTPLQGLSPDLPGSAAGVPPGYFAYPKPFRSVAEAPLAGETVAALSMFFSTVPTPKGENAAWQEVERRLGGVLDIDAVSDADFRARFATTVAGGDLPDLMMYPASAAQQNHAQFLEAACADLTEHLGGDAVNAYPNLAAIPELFWSQCVAAGKLYYLPIPRGVTSGAGFHNAALFEGVGVSDLSQIADAEAFLEVLGELTDSARNRWALGSSGFGLAIFRSMFRVPPGWRQDGGRLVKDIETDEYLAMIEYVAKAYAAGYIVPGSEAWQKNQMLNAFIGGQTALIYDGLPGYPTYAGSTSDAFRPLPFQPVGHDGGQAQMFQDNVLLAPVMVKKGPADHVERVLRVANFLAAPFGSEEYLLLNFGVEGADYTMDAGGNPILTDAGKADVAVPWRFLAAPQQAVYYAGNEEQTRTVHEAYSTLIPLAVADPVANIYSPTAVNKGASLAQPVSDAAKEAIAGRGTVKDLQAAIKAWAANGGDTIRGEYEAGLAQ</sequence>
<dbReference type="InterPro" id="IPR019546">
    <property type="entry name" value="TAT_signal_bac_arc"/>
</dbReference>
<keyword evidence="4" id="KW-1185">Reference proteome</keyword>
<reference evidence="3 4" key="1">
    <citation type="submission" date="2019-02" db="EMBL/GenBank/DDBJ databases">
        <title>Sequencing the genomes of 1000 actinobacteria strains.</title>
        <authorList>
            <person name="Klenk H.-P."/>
        </authorList>
    </citation>
    <scope>NUCLEOTIDE SEQUENCE [LARGE SCALE GENOMIC DNA]</scope>
    <source>
        <strain evidence="3 4">DSM 16932</strain>
    </source>
</reference>
<comment type="caution">
    <text evidence="3">The sequence shown here is derived from an EMBL/GenBank/DDBJ whole genome shotgun (WGS) entry which is preliminary data.</text>
</comment>
<dbReference type="RefSeq" id="WP_130413374.1">
    <property type="nucleotide sequence ID" value="NZ_SGWX01000001.1"/>
</dbReference>
<dbReference type="OrthoDB" id="2513152at2"/>
<evidence type="ECO:0000313" key="4">
    <source>
        <dbReference type="Proteomes" id="UP000293852"/>
    </source>
</evidence>
<dbReference type="PANTHER" id="PTHR43649:SF31">
    <property type="entry name" value="SN-GLYCEROL-3-PHOSPHATE-BINDING PERIPLASMIC PROTEIN UGPB"/>
    <property type="match status" value="1"/>
</dbReference>
<dbReference type="AlphaFoldDB" id="A0A4Q7M323"/>
<dbReference type="PROSITE" id="PS51318">
    <property type="entry name" value="TAT"/>
    <property type="match status" value="1"/>
</dbReference>
<dbReference type="InterPro" id="IPR006311">
    <property type="entry name" value="TAT_signal"/>
</dbReference>
<dbReference type="EMBL" id="SGWX01000001">
    <property type="protein sequence ID" value="RZS61012.1"/>
    <property type="molecule type" value="Genomic_DNA"/>
</dbReference>
<proteinExistence type="inferred from homology"/>
<accession>A0A4Q7M323</accession>
<dbReference type="Proteomes" id="UP000293852">
    <property type="component" value="Unassembled WGS sequence"/>
</dbReference>
<keyword evidence="2" id="KW-0732">Signal</keyword>
<dbReference type="PANTHER" id="PTHR43649">
    <property type="entry name" value="ARABINOSE-BINDING PROTEIN-RELATED"/>
    <property type="match status" value="1"/>
</dbReference>
<gene>
    <name evidence="3" type="ORF">EV386_1293</name>
</gene>
<comment type="similarity">
    <text evidence="1">Belongs to the bacterial solute-binding protein 1 family.</text>
</comment>
<dbReference type="NCBIfam" id="TIGR01409">
    <property type="entry name" value="TAT_signal_seq"/>
    <property type="match status" value="1"/>
</dbReference>
<dbReference type="Gene3D" id="3.40.190.10">
    <property type="entry name" value="Periplasmic binding protein-like II"/>
    <property type="match status" value="3"/>
</dbReference>
<dbReference type="SUPFAM" id="SSF53850">
    <property type="entry name" value="Periplasmic binding protein-like II"/>
    <property type="match status" value="1"/>
</dbReference>
<protein>
    <submittedName>
        <fullName evidence="3">Carbohydrate ABC transporter substrate-binding protein (CUT1 family)</fullName>
    </submittedName>
</protein>
<evidence type="ECO:0000256" key="2">
    <source>
        <dbReference type="SAM" id="SignalP"/>
    </source>
</evidence>
<feature type="chain" id="PRO_5020233163" evidence="2">
    <location>
        <begin position="25"/>
        <end position="542"/>
    </location>
</feature>
<evidence type="ECO:0000256" key="1">
    <source>
        <dbReference type="ARBA" id="ARBA00008520"/>
    </source>
</evidence>
<name>A0A4Q7M323_9MICO</name>
<organism evidence="3 4">
    <name type="scientific">Xylanimonas ulmi</name>
    <dbReference type="NCBI Taxonomy" id="228973"/>
    <lineage>
        <taxon>Bacteria</taxon>
        <taxon>Bacillati</taxon>
        <taxon>Actinomycetota</taxon>
        <taxon>Actinomycetes</taxon>
        <taxon>Micrococcales</taxon>
        <taxon>Promicromonosporaceae</taxon>
        <taxon>Xylanimonas</taxon>
    </lineage>
</organism>